<organism evidence="2 3">
    <name type="scientific">Amphritea atlantica</name>
    <dbReference type="NCBI Taxonomy" id="355243"/>
    <lineage>
        <taxon>Bacteria</taxon>
        <taxon>Pseudomonadati</taxon>
        <taxon>Pseudomonadota</taxon>
        <taxon>Gammaproteobacteria</taxon>
        <taxon>Oceanospirillales</taxon>
        <taxon>Oceanospirillaceae</taxon>
        <taxon>Amphritea</taxon>
    </lineage>
</organism>
<sequence>MILYSLDQKPSLLEALFSLTISMGVVIVIYWLLYRTVDITPYIKEKFRPYFGIYKAAVMLIAFVFFVVVDLVDIKQGFWVWERYSSGEFYVYKGVPEKIKYSTTGVRYYIGDGLNVFFAHSFSYCGNLATLLRHKDNEVVLIKYISLGKVSEPYGKSKKCAVHVESIES</sequence>
<dbReference type="Proteomes" id="UP000198749">
    <property type="component" value="Unassembled WGS sequence"/>
</dbReference>
<keyword evidence="1" id="KW-0472">Membrane</keyword>
<dbReference type="RefSeq" id="WP_091358437.1">
    <property type="nucleotide sequence ID" value="NZ_AP025284.1"/>
</dbReference>
<keyword evidence="1" id="KW-1133">Transmembrane helix</keyword>
<gene>
    <name evidence="2" type="ORF">SAMN03080615_02426</name>
</gene>
<evidence type="ECO:0000313" key="2">
    <source>
        <dbReference type="EMBL" id="SEQ69476.1"/>
    </source>
</evidence>
<dbReference type="EMBL" id="FOGB01000006">
    <property type="protein sequence ID" value="SEQ69476.1"/>
    <property type="molecule type" value="Genomic_DNA"/>
</dbReference>
<proteinExistence type="predicted"/>
<keyword evidence="3" id="KW-1185">Reference proteome</keyword>
<evidence type="ECO:0000256" key="1">
    <source>
        <dbReference type="SAM" id="Phobius"/>
    </source>
</evidence>
<protein>
    <submittedName>
        <fullName evidence="2">Uncharacterized protein</fullName>
    </submittedName>
</protein>
<reference evidence="3" key="1">
    <citation type="submission" date="2016-10" db="EMBL/GenBank/DDBJ databases">
        <authorList>
            <person name="Varghese N."/>
            <person name="Submissions S."/>
        </authorList>
    </citation>
    <scope>NUCLEOTIDE SEQUENCE [LARGE SCALE GENOMIC DNA]</scope>
    <source>
        <strain evidence="3">DSM 18887</strain>
    </source>
</reference>
<keyword evidence="1" id="KW-0812">Transmembrane</keyword>
<feature type="transmembrane region" description="Helical" evidence="1">
    <location>
        <begin position="12"/>
        <end position="33"/>
    </location>
</feature>
<feature type="transmembrane region" description="Helical" evidence="1">
    <location>
        <begin position="53"/>
        <end position="72"/>
    </location>
</feature>
<accession>A0A1H9I4J4</accession>
<name>A0A1H9I4J4_9GAMM</name>
<evidence type="ECO:0000313" key="3">
    <source>
        <dbReference type="Proteomes" id="UP000198749"/>
    </source>
</evidence>
<dbReference type="AlphaFoldDB" id="A0A1H9I4J4"/>